<reference evidence="3" key="1">
    <citation type="journal article" date="2023" name="Proc. Natl. Acad. Sci. U.S.A.">
        <title>Genomic and structural basis for evolution of tropane alkaloid biosynthesis.</title>
        <authorList>
            <person name="Wanga Y.-J."/>
            <person name="Taina T."/>
            <person name="Yua J.-Y."/>
            <person name="Lia J."/>
            <person name="Xua B."/>
            <person name="Chenc J."/>
            <person name="D'Auriad J.C."/>
            <person name="Huanga J.-P."/>
            <person name="Huanga S.-X."/>
        </authorList>
    </citation>
    <scope>NUCLEOTIDE SEQUENCE [LARGE SCALE GENOMIC DNA]</scope>
    <source>
        <strain evidence="3">cv. KIB-2019</strain>
    </source>
</reference>
<dbReference type="OrthoDB" id="1701699at2759"/>
<dbReference type="Proteomes" id="UP001152561">
    <property type="component" value="Unassembled WGS sequence"/>
</dbReference>
<feature type="region of interest" description="Disordered" evidence="1">
    <location>
        <begin position="1"/>
        <end position="21"/>
    </location>
</feature>
<dbReference type="PANTHER" id="PTHR33070:SF109">
    <property type="entry name" value="DOMAIN PROTEIN, PUTATIVE (DUF241)-RELATED"/>
    <property type="match status" value="1"/>
</dbReference>
<dbReference type="PANTHER" id="PTHR33070">
    <property type="entry name" value="OS06G0725500 PROTEIN"/>
    <property type="match status" value="1"/>
</dbReference>
<evidence type="ECO:0000313" key="3">
    <source>
        <dbReference type="Proteomes" id="UP001152561"/>
    </source>
</evidence>
<name>A0A9Q1RAA4_9SOLA</name>
<sequence length="434" mass="49161">MATFPAKSNNRSISLPSRSHPATQRIEEELNKLKTWEFPASPTAEAIYNGLIGFGEVHKCMDDLLNLPLTLQALSQCQDKKWVDEILDRSVRFLDICGTTRELVSQFKENVKDVQSLLRRRKGDLSITSYTSFRKKMKKDVKNLVTALKKLDHEEKKSKTQKAMAALPCSKTKPFRSISLPVRSHPTTRRVEEVLNKLNGLETSVAPTAETICNSFLGLEKLQKCMDDLLNSPQTLQILSQHQHGKWFEELLDKSVRIIDVCGTARDLVSQSKENVRDLQSALRRRKGDSCAETGIAKFTNLSKKMKKDAKKLVLALKQVHCETLTTAFLEADQETIAVIRALREANAVCILIFQMILYFLSVPLLKPKQPKWSLVSKLIHNGRTEHEGLENSTILEEKLENSEDQLDSIEKGLEGTFRSLIRSRSLLLNVFSC</sequence>
<dbReference type="Pfam" id="PF03087">
    <property type="entry name" value="BPS1"/>
    <property type="match status" value="2"/>
</dbReference>
<dbReference type="AlphaFoldDB" id="A0A9Q1RAA4"/>
<accession>A0A9Q1RAA4</accession>
<keyword evidence="3" id="KW-1185">Reference proteome</keyword>
<evidence type="ECO:0000256" key="1">
    <source>
        <dbReference type="SAM" id="MobiDB-lite"/>
    </source>
</evidence>
<proteinExistence type="predicted"/>
<evidence type="ECO:0000313" key="2">
    <source>
        <dbReference type="EMBL" id="KAJ8545686.1"/>
    </source>
</evidence>
<comment type="caution">
    <text evidence="2">The sequence shown here is derived from an EMBL/GenBank/DDBJ whole genome shotgun (WGS) entry which is preliminary data.</text>
</comment>
<dbReference type="InterPro" id="IPR004320">
    <property type="entry name" value="BPS1_pln"/>
</dbReference>
<protein>
    <submittedName>
        <fullName evidence="2">Uncharacterized protein</fullName>
    </submittedName>
</protein>
<dbReference type="EMBL" id="JAJAGQ010000013">
    <property type="protein sequence ID" value="KAJ8545686.1"/>
    <property type="molecule type" value="Genomic_DNA"/>
</dbReference>
<organism evidence="2 3">
    <name type="scientific">Anisodus acutangulus</name>
    <dbReference type="NCBI Taxonomy" id="402998"/>
    <lineage>
        <taxon>Eukaryota</taxon>
        <taxon>Viridiplantae</taxon>
        <taxon>Streptophyta</taxon>
        <taxon>Embryophyta</taxon>
        <taxon>Tracheophyta</taxon>
        <taxon>Spermatophyta</taxon>
        <taxon>Magnoliopsida</taxon>
        <taxon>eudicotyledons</taxon>
        <taxon>Gunneridae</taxon>
        <taxon>Pentapetalae</taxon>
        <taxon>asterids</taxon>
        <taxon>lamiids</taxon>
        <taxon>Solanales</taxon>
        <taxon>Solanaceae</taxon>
        <taxon>Solanoideae</taxon>
        <taxon>Hyoscyameae</taxon>
        <taxon>Anisodus</taxon>
    </lineage>
</organism>
<dbReference type="GO" id="GO:0048364">
    <property type="term" value="P:root development"/>
    <property type="evidence" value="ECO:0007669"/>
    <property type="project" value="InterPro"/>
</dbReference>
<gene>
    <name evidence="2" type="ORF">K7X08_018269</name>
</gene>
<dbReference type="GO" id="GO:0048367">
    <property type="term" value="P:shoot system development"/>
    <property type="evidence" value="ECO:0007669"/>
    <property type="project" value="InterPro"/>
</dbReference>